<feature type="region of interest" description="Disordered" evidence="6">
    <location>
        <begin position="1"/>
        <end position="22"/>
    </location>
</feature>
<keyword evidence="4 8" id="KW-0418">Kinase</keyword>
<keyword evidence="1" id="KW-0723">Serine/threonine-protein kinase</keyword>
<dbReference type="Gene3D" id="3.20.200.10">
    <property type="entry name" value="MHCK/EF2 kinase"/>
    <property type="match status" value="1"/>
</dbReference>
<evidence type="ECO:0000256" key="6">
    <source>
        <dbReference type="SAM" id="MobiDB-lite"/>
    </source>
</evidence>
<protein>
    <submittedName>
        <fullName evidence="8">Myosin heavy chain kinase</fullName>
    </submittedName>
</protein>
<dbReference type="OrthoDB" id="189497at2759"/>
<dbReference type="AlphaFoldDB" id="A0A9N8HWX2"/>
<evidence type="ECO:0000256" key="1">
    <source>
        <dbReference type="ARBA" id="ARBA00022527"/>
    </source>
</evidence>
<name>A0A9N8HWX2_9STRA</name>
<feature type="compositionally biased region" description="Low complexity" evidence="6">
    <location>
        <begin position="47"/>
        <end position="63"/>
    </location>
</feature>
<keyword evidence="5" id="KW-0067">ATP-binding</keyword>
<dbReference type="InterPro" id="IPR004166">
    <property type="entry name" value="a-kinase_dom"/>
</dbReference>
<evidence type="ECO:0000256" key="5">
    <source>
        <dbReference type="ARBA" id="ARBA00022840"/>
    </source>
</evidence>
<dbReference type="PROSITE" id="PS51158">
    <property type="entry name" value="ALPHA_KINASE"/>
    <property type="match status" value="1"/>
</dbReference>
<reference evidence="8" key="1">
    <citation type="submission" date="2020-06" db="EMBL/GenBank/DDBJ databases">
        <authorList>
            <consortium name="Plant Systems Biology data submission"/>
        </authorList>
    </citation>
    <scope>NUCLEOTIDE SEQUENCE</scope>
    <source>
        <strain evidence="8">D6</strain>
    </source>
</reference>
<evidence type="ECO:0000256" key="2">
    <source>
        <dbReference type="ARBA" id="ARBA00022679"/>
    </source>
</evidence>
<gene>
    <name evidence="8" type="ORF">SEMRO_2066_G313260.1</name>
</gene>
<evidence type="ECO:0000313" key="8">
    <source>
        <dbReference type="EMBL" id="CAB9527770.1"/>
    </source>
</evidence>
<keyword evidence="3" id="KW-0547">Nucleotide-binding</keyword>
<evidence type="ECO:0000259" key="7">
    <source>
        <dbReference type="PROSITE" id="PS51158"/>
    </source>
</evidence>
<dbReference type="SUPFAM" id="SSF56112">
    <property type="entry name" value="Protein kinase-like (PK-like)"/>
    <property type="match status" value="1"/>
</dbReference>
<evidence type="ECO:0000313" key="9">
    <source>
        <dbReference type="Proteomes" id="UP001153069"/>
    </source>
</evidence>
<evidence type="ECO:0000256" key="3">
    <source>
        <dbReference type="ARBA" id="ARBA00022741"/>
    </source>
</evidence>
<keyword evidence="2" id="KW-0808">Transferase</keyword>
<sequence length="335" mass="37391">MSYNGGPPGTKSVQCLGSRNPSDTVEIRRRATEQGVVDLITKETNNSRVSSSFVSKRSGSEFSTPSGKRRKTSNVTTNLSTHCTTIQSRWSQGAFRWVHKGRYVPNPRIPGHNGGPQNGELCVIKEFKTGSVYEESFFQNDIKAVDKADSIIYAFNGHCFTGIGAKTIHLNKPAIWEDVHPDATGRKSKKLVEPMLEGEFLKFNSNSGYTNGADFMQEALSHFSYHHTGCKFLLCDLQGGHYADSYVLTDPVIMSADNEKAYGATDLGKEGIDNFFAHHRCNRYCHAHWKKPQAPQASSRIPRLQSTSMSLALGTKKSEDERKKKLEAILDRKHW</sequence>
<dbReference type="SMART" id="SM00811">
    <property type="entry name" value="Alpha_kinase"/>
    <property type="match status" value="1"/>
</dbReference>
<feature type="domain" description="Alpha-type protein kinase" evidence="7">
    <location>
        <begin position="61"/>
        <end position="309"/>
    </location>
</feature>
<dbReference type="PANTHER" id="PTHR45992">
    <property type="entry name" value="EUKARYOTIC ELONGATION FACTOR 2 KINASE-RELATED"/>
    <property type="match status" value="1"/>
</dbReference>
<keyword evidence="9" id="KW-1185">Reference proteome</keyword>
<dbReference type="InterPro" id="IPR011009">
    <property type="entry name" value="Kinase-like_dom_sf"/>
</dbReference>
<proteinExistence type="predicted"/>
<dbReference type="GO" id="GO:0005524">
    <property type="term" value="F:ATP binding"/>
    <property type="evidence" value="ECO:0007669"/>
    <property type="project" value="UniProtKB-KW"/>
</dbReference>
<dbReference type="EMBL" id="CAICTM010002064">
    <property type="protein sequence ID" value="CAB9527770.1"/>
    <property type="molecule type" value="Genomic_DNA"/>
</dbReference>
<dbReference type="Proteomes" id="UP001153069">
    <property type="component" value="Unassembled WGS sequence"/>
</dbReference>
<dbReference type="PANTHER" id="PTHR45992:SF11">
    <property type="entry name" value="ALPHA-TYPE PROTEIN KINASE DOMAIN-CONTAINING PROTEIN"/>
    <property type="match status" value="1"/>
</dbReference>
<dbReference type="GO" id="GO:0004674">
    <property type="term" value="F:protein serine/threonine kinase activity"/>
    <property type="evidence" value="ECO:0007669"/>
    <property type="project" value="UniProtKB-KW"/>
</dbReference>
<accession>A0A9N8HWX2</accession>
<dbReference type="Pfam" id="PF02816">
    <property type="entry name" value="Alpha_kinase"/>
    <property type="match status" value="1"/>
</dbReference>
<feature type="region of interest" description="Disordered" evidence="6">
    <location>
        <begin position="47"/>
        <end position="78"/>
    </location>
</feature>
<comment type="caution">
    <text evidence="8">The sequence shown here is derived from an EMBL/GenBank/DDBJ whole genome shotgun (WGS) entry which is preliminary data.</text>
</comment>
<feature type="compositionally biased region" description="Polar residues" evidence="6">
    <location>
        <begin position="11"/>
        <end position="22"/>
    </location>
</feature>
<dbReference type="InterPro" id="IPR051852">
    <property type="entry name" value="Alpha-type_PK"/>
</dbReference>
<organism evidence="8 9">
    <name type="scientific">Seminavis robusta</name>
    <dbReference type="NCBI Taxonomy" id="568900"/>
    <lineage>
        <taxon>Eukaryota</taxon>
        <taxon>Sar</taxon>
        <taxon>Stramenopiles</taxon>
        <taxon>Ochrophyta</taxon>
        <taxon>Bacillariophyta</taxon>
        <taxon>Bacillariophyceae</taxon>
        <taxon>Bacillariophycidae</taxon>
        <taxon>Naviculales</taxon>
        <taxon>Naviculaceae</taxon>
        <taxon>Seminavis</taxon>
    </lineage>
</organism>
<evidence type="ECO:0000256" key="4">
    <source>
        <dbReference type="ARBA" id="ARBA00022777"/>
    </source>
</evidence>